<organism evidence="3 4">
    <name type="scientific">Roseateles violae</name>
    <dbReference type="NCBI Taxonomy" id="3058042"/>
    <lineage>
        <taxon>Bacteria</taxon>
        <taxon>Pseudomonadati</taxon>
        <taxon>Pseudomonadota</taxon>
        <taxon>Betaproteobacteria</taxon>
        <taxon>Burkholderiales</taxon>
        <taxon>Sphaerotilaceae</taxon>
        <taxon>Roseateles</taxon>
    </lineage>
</organism>
<dbReference type="Pfam" id="PF25917">
    <property type="entry name" value="BSH_RND"/>
    <property type="match status" value="1"/>
</dbReference>
<comment type="caution">
    <text evidence="3">The sequence shown here is derived from an EMBL/GenBank/DDBJ whole genome shotgun (WGS) entry which is preliminary data.</text>
</comment>
<comment type="similarity">
    <text evidence="1">Belongs to the membrane fusion protein (MFP) (TC 8.A.1) family.</text>
</comment>
<dbReference type="Gene3D" id="2.40.420.20">
    <property type="match status" value="1"/>
</dbReference>
<protein>
    <submittedName>
        <fullName evidence="3">Efflux RND transporter periplasmic adaptor subunit</fullName>
    </submittedName>
</protein>
<sequence>MKRWLKIVLPLAAVAVLGVFVARNLAARQAQTAAAAAAEPVAGLALADIDVLSLRRQRFSTSLDISGSLRAVDTAVIKAKVASELASLSVREGDSVRAGQSLGQLDTTELDWRLRQAEQLAAANQAQLDIARRTLENNRALVGQGFISATALDTAAASEAGARANLLAAQAAAELARKSLRDAKLIAPISGQVSQRLAQPGERVPVDGRIVEIVDISRLELEAAVAPEYAARLTIGAKARLQVEGLAEPVDAVVVRINPAAQTGSRAVLAYLKVDGKPGLRHGMFARGRLLLDEHEALVAPRTAVRVEKAKPYVLQIVDGKARAVSVELGQGGEAGGQPVVEIRGGIAEGAKLLSGTAGQVADGTPVTLATAR</sequence>
<dbReference type="Proteomes" id="UP001228044">
    <property type="component" value="Unassembled WGS sequence"/>
</dbReference>
<dbReference type="EMBL" id="JAUHHC010000002">
    <property type="protein sequence ID" value="MDN3920274.1"/>
    <property type="molecule type" value="Genomic_DNA"/>
</dbReference>
<dbReference type="RefSeq" id="WP_290358580.1">
    <property type="nucleotide sequence ID" value="NZ_JAUHHC010000002.1"/>
</dbReference>
<name>A0ABT8DPJ8_9BURK</name>
<proteinExistence type="inferred from homology"/>
<reference evidence="3 4" key="1">
    <citation type="submission" date="2023-06" db="EMBL/GenBank/DDBJ databases">
        <title>Pelomonas sp. PFR6 16S ribosomal RNA gene Genome sequencing and assembly.</title>
        <authorList>
            <person name="Woo H."/>
        </authorList>
    </citation>
    <scope>NUCLEOTIDE SEQUENCE [LARGE SCALE GENOMIC DNA]</scope>
    <source>
        <strain evidence="3 4">PFR6</strain>
    </source>
</reference>
<evidence type="ECO:0000313" key="4">
    <source>
        <dbReference type="Proteomes" id="UP001228044"/>
    </source>
</evidence>
<accession>A0ABT8DPJ8</accession>
<dbReference type="Gene3D" id="1.10.287.470">
    <property type="entry name" value="Helix hairpin bin"/>
    <property type="match status" value="1"/>
</dbReference>
<evidence type="ECO:0000256" key="1">
    <source>
        <dbReference type="ARBA" id="ARBA00009477"/>
    </source>
</evidence>
<evidence type="ECO:0000259" key="2">
    <source>
        <dbReference type="Pfam" id="PF25917"/>
    </source>
</evidence>
<dbReference type="NCBIfam" id="TIGR01730">
    <property type="entry name" value="RND_mfp"/>
    <property type="match status" value="1"/>
</dbReference>
<dbReference type="PANTHER" id="PTHR30469">
    <property type="entry name" value="MULTIDRUG RESISTANCE PROTEIN MDTA"/>
    <property type="match status" value="1"/>
</dbReference>
<gene>
    <name evidence="3" type="ORF">QWJ38_08290</name>
</gene>
<feature type="domain" description="Multidrug resistance protein MdtA-like barrel-sandwich hybrid" evidence="2">
    <location>
        <begin position="74"/>
        <end position="204"/>
    </location>
</feature>
<dbReference type="InterPro" id="IPR058625">
    <property type="entry name" value="MdtA-like_BSH"/>
</dbReference>
<dbReference type="PANTHER" id="PTHR30469:SF15">
    <property type="entry name" value="HLYD FAMILY OF SECRETION PROTEINS"/>
    <property type="match status" value="1"/>
</dbReference>
<dbReference type="SUPFAM" id="SSF111369">
    <property type="entry name" value="HlyD-like secretion proteins"/>
    <property type="match status" value="1"/>
</dbReference>
<dbReference type="Gene3D" id="2.40.30.170">
    <property type="match status" value="1"/>
</dbReference>
<evidence type="ECO:0000313" key="3">
    <source>
        <dbReference type="EMBL" id="MDN3920274.1"/>
    </source>
</evidence>
<keyword evidence="4" id="KW-1185">Reference proteome</keyword>
<dbReference type="InterPro" id="IPR006143">
    <property type="entry name" value="RND_pump_MFP"/>
</dbReference>
<dbReference type="Gene3D" id="2.40.50.100">
    <property type="match status" value="1"/>
</dbReference>